<evidence type="ECO:0000313" key="1">
    <source>
        <dbReference type="EMBL" id="KAJ4438707.1"/>
    </source>
</evidence>
<dbReference type="Proteomes" id="UP001148838">
    <property type="component" value="Unassembled WGS sequence"/>
</dbReference>
<dbReference type="EMBL" id="JAJSOF020000019">
    <property type="protein sequence ID" value="KAJ4438707.1"/>
    <property type="molecule type" value="Genomic_DNA"/>
</dbReference>
<gene>
    <name evidence="1" type="ORF">ANN_14654</name>
</gene>
<keyword evidence="2" id="KW-1185">Reference proteome</keyword>
<reference evidence="1 2" key="1">
    <citation type="journal article" date="2022" name="Allergy">
        <title>Genome assembly and annotation of Periplaneta americana reveal a comprehensive cockroach allergen profile.</title>
        <authorList>
            <person name="Wang L."/>
            <person name="Xiong Q."/>
            <person name="Saelim N."/>
            <person name="Wang L."/>
            <person name="Nong W."/>
            <person name="Wan A.T."/>
            <person name="Shi M."/>
            <person name="Liu X."/>
            <person name="Cao Q."/>
            <person name="Hui J.H.L."/>
            <person name="Sookrung N."/>
            <person name="Leung T.F."/>
            <person name="Tungtrongchitr A."/>
            <person name="Tsui S.K.W."/>
        </authorList>
    </citation>
    <scope>NUCLEOTIDE SEQUENCE [LARGE SCALE GENOMIC DNA]</scope>
    <source>
        <strain evidence="1">PWHHKU_190912</strain>
    </source>
</reference>
<sequence>MAGLCEGGNEPSGSLKAICDNAGEMMVEAFDSEKPQPGNLRQNRTAPPCCIINKTISWKRMRGLEQKQCLLNPEIEILLETDDSVLPLTANTSQLFPCDHLINQSRIGEVTSIQNRSLRGAVSGANGVAQSVKALACLSEVALGRGFDLRLG</sequence>
<name>A0ABQ8SYH3_PERAM</name>
<protein>
    <submittedName>
        <fullName evidence="1">Uncharacterized protein</fullName>
    </submittedName>
</protein>
<organism evidence="1 2">
    <name type="scientific">Periplaneta americana</name>
    <name type="common">American cockroach</name>
    <name type="synonym">Blatta americana</name>
    <dbReference type="NCBI Taxonomy" id="6978"/>
    <lineage>
        <taxon>Eukaryota</taxon>
        <taxon>Metazoa</taxon>
        <taxon>Ecdysozoa</taxon>
        <taxon>Arthropoda</taxon>
        <taxon>Hexapoda</taxon>
        <taxon>Insecta</taxon>
        <taxon>Pterygota</taxon>
        <taxon>Neoptera</taxon>
        <taxon>Polyneoptera</taxon>
        <taxon>Dictyoptera</taxon>
        <taxon>Blattodea</taxon>
        <taxon>Blattoidea</taxon>
        <taxon>Blattidae</taxon>
        <taxon>Blattinae</taxon>
        <taxon>Periplaneta</taxon>
    </lineage>
</organism>
<proteinExistence type="predicted"/>
<accession>A0ABQ8SYH3</accession>
<comment type="caution">
    <text evidence="1">The sequence shown here is derived from an EMBL/GenBank/DDBJ whole genome shotgun (WGS) entry which is preliminary data.</text>
</comment>
<evidence type="ECO:0000313" key="2">
    <source>
        <dbReference type="Proteomes" id="UP001148838"/>
    </source>
</evidence>